<dbReference type="InterPro" id="IPR001394">
    <property type="entry name" value="Peptidase_C19_UCH"/>
</dbReference>
<name>A0A9C6XSW8_FRAOC</name>
<dbReference type="AlphaFoldDB" id="A0A9C6XSW8"/>
<dbReference type="InterPro" id="IPR038765">
    <property type="entry name" value="Papain-like_cys_pep_sf"/>
</dbReference>
<reference evidence="4" key="1">
    <citation type="submission" date="2025-08" db="UniProtKB">
        <authorList>
            <consortium name="RefSeq"/>
        </authorList>
    </citation>
    <scope>IDENTIFICATION</scope>
    <source>
        <tissue evidence="4">Whole organism</tissue>
    </source>
</reference>
<dbReference type="OrthoDB" id="420187at2759"/>
<feature type="domain" description="Peptidase C19 ubiquitin carboxyl-terminal hydrolase" evidence="2">
    <location>
        <begin position="45"/>
        <end position="235"/>
    </location>
</feature>
<organism evidence="3 4">
    <name type="scientific">Frankliniella occidentalis</name>
    <name type="common">Western flower thrips</name>
    <name type="synonym">Euthrips occidentalis</name>
    <dbReference type="NCBI Taxonomy" id="133901"/>
    <lineage>
        <taxon>Eukaryota</taxon>
        <taxon>Metazoa</taxon>
        <taxon>Ecdysozoa</taxon>
        <taxon>Arthropoda</taxon>
        <taxon>Hexapoda</taxon>
        <taxon>Insecta</taxon>
        <taxon>Pterygota</taxon>
        <taxon>Neoptera</taxon>
        <taxon>Paraneoptera</taxon>
        <taxon>Thysanoptera</taxon>
        <taxon>Terebrantia</taxon>
        <taxon>Thripoidea</taxon>
        <taxon>Thripidae</taxon>
        <taxon>Frankliniella</taxon>
    </lineage>
</organism>
<evidence type="ECO:0000259" key="2">
    <source>
        <dbReference type="Pfam" id="PF00443"/>
    </source>
</evidence>
<keyword evidence="3" id="KW-1185">Reference proteome</keyword>
<evidence type="ECO:0000313" key="3">
    <source>
        <dbReference type="Proteomes" id="UP000504606"/>
    </source>
</evidence>
<dbReference type="GeneID" id="127751006"/>
<protein>
    <submittedName>
        <fullName evidence="4">Ubiquitin carboxyl-terminal hydrolase 36-like</fullName>
    </submittedName>
</protein>
<evidence type="ECO:0000256" key="1">
    <source>
        <dbReference type="ARBA" id="ARBA00009085"/>
    </source>
</evidence>
<comment type="similarity">
    <text evidence="1">Belongs to the peptidase C19 family.</text>
</comment>
<dbReference type="InterPro" id="IPR050164">
    <property type="entry name" value="Peptidase_C19"/>
</dbReference>
<dbReference type="Proteomes" id="UP000504606">
    <property type="component" value="Unplaced"/>
</dbReference>
<dbReference type="Gene3D" id="3.90.70.10">
    <property type="entry name" value="Cysteine proteinases"/>
    <property type="match status" value="1"/>
</dbReference>
<dbReference type="GO" id="GO:0016579">
    <property type="term" value="P:protein deubiquitination"/>
    <property type="evidence" value="ECO:0007669"/>
    <property type="project" value="InterPro"/>
</dbReference>
<dbReference type="GO" id="GO:0005829">
    <property type="term" value="C:cytosol"/>
    <property type="evidence" value="ECO:0007669"/>
    <property type="project" value="TreeGrafter"/>
</dbReference>
<dbReference type="PANTHER" id="PTHR24006">
    <property type="entry name" value="UBIQUITIN CARBOXYL-TERMINAL HYDROLASE"/>
    <property type="match status" value="1"/>
</dbReference>
<accession>A0A9C6XSW8</accession>
<dbReference type="Pfam" id="PF00443">
    <property type="entry name" value="UCH"/>
    <property type="match status" value="1"/>
</dbReference>
<dbReference type="GO" id="GO:0005634">
    <property type="term" value="C:nucleus"/>
    <property type="evidence" value="ECO:0007669"/>
    <property type="project" value="TreeGrafter"/>
</dbReference>
<evidence type="ECO:0000313" key="4">
    <source>
        <dbReference type="RefSeq" id="XP_052129822.1"/>
    </source>
</evidence>
<gene>
    <name evidence="4" type="primary">LOC127751006</name>
</gene>
<dbReference type="GO" id="GO:0004843">
    <property type="term" value="F:cysteine-type deubiquitinase activity"/>
    <property type="evidence" value="ECO:0007669"/>
    <property type="project" value="InterPro"/>
</dbReference>
<dbReference type="SUPFAM" id="SSF54001">
    <property type="entry name" value="Cysteine proteinases"/>
    <property type="match status" value="1"/>
</dbReference>
<proteinExistence type="inferred from homology"/>
<dbReference type="RefSeq" id="XP_052129822.1">
    <property type="nucleotide sequence ID" value="XM_052273862.1"/>
</dbReference>
<dbReference type="KEGG" id="foc:127751006"/>
<sequence length="324" mass="36070">MTSSTLDRVEAEEIVYSEEVKRGWTDVPHIHKCIALTDYLSLSSTVLQALVHVPAFVHWLIYSPGHSVNQCCLEQCLVCALIDFLSLFQMERVYQSEKFCRIITGVSEEKDAQKYLEKFITRLHVDFIKSYAPKRRLSLQSERTSPVFQIFGGLWKISALCCGKTYKILKSSLNIAVPLTSSHIQSCLDAAIQELSTKCLCSECGSELCAASVSVDSPPTVLCLNLERFQEDGSIDDREVLVEPRITLDKKYSYNLLSLILANGMSREAATYFPITICPGGVIHEFRGASESTPIKPVTSVEKNWTVSPILDSSSTPTTQVSLP</sequence>